<reference evidence="2" key="1">
    <citation type="submission" date="2021-02" db="EMBL/GenBank/DDBJ databases">
        <authorList>
            <person name="Dougan E. K."/>
            <person name="Rhodes N."/>
            <person name="Thang M."/>
            <person name="Chan C."/>
        </authorList>
    </citation>
    <scope>NUCLEOTIDE SEQUENCE</scope>
</reference>
<evidence type="ECO:0000313" key="2">
    <source>
        <dbReference type="EMBL" id="CAE7314043.1"/>
    </source>
</evidence>
<name>A0A812NMF2_9DINO</name>
<dbReference type="InterPro" id="IPR011009">
    <property type="entry name" value="Kinase-like_dom_sf"/>
</dbReference>
<dbReference type="OrthoDB" id="443188at2759"/>
<dbReference type="InterPro" id="IPR004147">
    <property type="entry name" value="ABC1_dom"/>
</dbReference>
<dbReference type="PANTHER" id="PTHR43173:SF19">
    <property type="entry name" value="AARF DOMAIN-CONTAINING PROTEIN KINASE 1"/>
    <property type="match status" value="1"/>
</dbReference>
<feature type="domain" description="ABC1 atypical kinase-like" evidence="1">
    <location>
        <begin position="90"/>
        <end position="231"/>
    </location>
</feature>
<sequence>MFVKSTGKVRDYLCGEGAPPCDVVLKVVFDTNEKNYEDDWEAIKFLGNTLLWTIHKIVANSGALLRVSMSADQVEMIQHGVSAGLDTWQAVKQGLGAVMDEFDLRIEDLNAKKGLEVIKGFDADQELKRKLGIDAVTFDVPKVLMTTSRYVMVQSFAKGDTLTAYHASITGQVDKLKQWRRLIYPSIMGLYGYLMVEKGFFQGDPHPGNWYWEESSKTLTLIDWGLADDLSGGLARAGRLYINEKGEKPKVKGEEVNQSMVDGLIKERQCGLAKFYDQMGDYRRKELLCNGVLATDTQGKETILVPANGPTMLLEGTEVRFHTKYFGRNLTVNEALTDKFFGTPLFGNLASILMLRGAAPRPAWRMTFAATAGSWCLEKSS</sequence>
<organism evidence="2 3">
    <name type="scientific">Symbiodinium natans</name>
    <dbReference type="NCBI Taxonomy" id="878477"/>
    <lineage>
        <taxon>Eukaryota</taxon>
        <taxon>Sar</taxon>
        <taxon>Alveolata</taxon>
        <taxon>Dinophyceae</taxon>
        <taxon>Suessiales</taxon>
        <taxon>Symbiodiniaceae</taxon>
        <taxon>Symbiodinium</taxon>
    </lineage>
</organism>
<evidence type="ECO:0000259" key="1">
    <source>
        <dbReference type="Pfam" id="PF03109"/>
    </source>
</evidence>
<gene>
    <name evidence="2" type="ORF">SNAT2548_LOCUS16482</name>
</gene>
<dbReference type="InterPro" id="IPR051130">
    <property type="entry name" value="Mito_struct-func_regulator"/>
</dbReference>
<keyword evidence="3" id="KW-1185">Reference proteome</keyword>
<proteinExistence type="predicted"/>
<comment type="caution">
    <text evidence="2">The sequence shown here is derived from an EMBL/GenBank/DDBJ whole genome shotgun (WGS) entry which is preliminary data.</text>
</comment>
<dbReference type="SUPFAM" id="SSF56112">
    <property type="entry name" value="Protein kinase-like (PK-like)"/>
    <property type="match status" value="1"/>
</dbReference>
<accession>A0A812NMF2</accession>
<dbReference type="AlphaFoldDB" id="A0A812NMF2"/>
<dbReference type="EMBL" id="CAJNDS010002082">
    <property type="protein sequence ID" value="CAE7314043.1"/>
    <property type="molecule type" value="Genomic_DNA"/>
</dbReference>
<dbReference type="Pfam" id="PF03109">
    <property type="entry name" value="ABC1"/>
    <property type="match status" value="1"/>
</dbReference>
<evidence type="ECO:0000313" key="3">
    <source>
        <dbReference type="Proteomes" id="UP000604046"/>
    </source>
</evidence>
<dbReference type="Proteomes" id="UP000604046">
    <property type="component" value="Unassembled WGS sequence"/>
</dbReference>
<protein>
    <recommendedName>
        <fullName evidence="1">ABC1 atypical kinase-like domain-containing protein</fullName>
    </recommendedName>
</protein>
<dbReference type="PANTHER" id="PTHR43173">
    <property type="entry name" value="ABC1 FAMILY PROTEIN"/>
    <property type="match status" value="1"/>
</dbReference>